<evidence type="ECO:0000313" key="1">
    <source>
        <dbReference type="EMBL" id="KAK1135928.1"/>
    </source>
</evidence>
<organism evidence="1 2">
    <name type="scientific">Melipona bicolor</name>
    <dbReference type="NCBI Taxonomy" id="60889"/>
    <lineage>
        <taxon>Eukaryota</taxon>
        <taxon>Metazoa</taxon>
        <taxon>Ecdysozoa</taxon>
        <taxon>Arthropoda</taxon>
        <taxon>Hexapoda</taxon>
        <taxon>Insecta</taxon>
        <taxon>Pterygota</taxon>
        <taxon>Neoptera</taxon>
        <taxon>Endopterygota</taxon>
        <taxon>Hymenoptera</taxon>
        <taxon>Apocrita</taxon>
        <taxon>Aculeata</taxon>
        <taxon>Apoidea</taxon>
        <taxon>Anthophila</taxon>
        <taxon>Apidae</taxon>
        <taxon>Melipona</taxon>
    </lineage>
</organism>
<proteinExistence type="predicted"/>
<dbReference type="AlphaFoldDB" id="A0AA40GDM6"/>
<sequence>NPDSISQFKNHRRIINSMIGNRVVKSTIAEPLSVCASFPRSDGPGSATPDRFGLNKLNNSLDGQPRYLTSLATSAAAPGTIARCGY</sequence>
<dbReference type="Proteomes" id="UP001177670">
    <property type="component" value="Unassembled WGS sequence"/>
</dbReference>
<gene>
    <name evidence="1" type="ORF">K0M31_000500</name>
</gene>
<dbReference type="EMBL" id="JAHYIQ010000001">
    <property type="protein sequence ID" value="KAK1135928.1"/>
    <property type="molecule type" value="Genomic_DNA"/>
</dbReference>
<protein>
    <submittedName>
        <fullName evidence="1">Uncharacterized protein</fullName>
    </submittedName>
</protein>
<feature type="non-terminal residue" evidence="1">
    <location>
        <position position="1"/>
    </location>
</feature>
<evidence type="ECO:0000313" key="2">
    <source>
        <dbReference type="Proteomes" id="UP001177670"/>
    </source>
</evidence>
<comment type="caution">
    <text evidence="1">The sequence shown here is derived from an EMBL/GenBank/DDBJ whole genome shotgun (WGS) entry which is preliminary data.</text>
</comment>
<name>A0AA40GDM6_9HYME</name>
<accession>A0AA40GDM6</accession>
<reference evidence="1" key="1">
    <citation type="submission" date="2021-10" db="EMBL/GenBank/DDBJ databases">
        <title>Melipona bicolor Genome sequencing and assembly.</title>
        <authorList>
            <person name="Araujo N.S."/>
            <person name="Arias M.C."/>
        </authorList>
    </citation>
    <scope>NUCLEOTIDE SEQUENCE</scope>
    <source>
        <strain evidence="1">USP_2M_L1-L4_2017</strain>
        <tissue evidence="1">Whole body</tissue>
    </source>
</reference>
<keyword evidence="2" id="KW-1185">Reference proteome</keyword>